<organism evidence="4">
    <name type="scientific">Oryza barthii</name>
    <dbReference type="NCBI Taxonomy" id="65489"/>
    <lineage>
        <taxon>Eukaryota</taxon>
        <taxon>Viridiplantae</taxon>
        <taxon>Streptophyta</taxon>
        <taxon>Embryophyta</taxon>
        <taxon>Tracheophyta</taxon>
        <taxon>Spermatophyta</taxon>
        <taxon>Magnoliopsida</taxon>
        <taxon>Liliopsida</taxon>
        <taxon>Poales</taxon>
        <taxon>Poaceae</taxon>
        <taxon>BOP clade</taxon>
        <taxon>Oryzoideae</taxon>
        <taxon>Oryzeae</taxon>
        <taxon>Oryzinae</taxon>
        <taxon>Oryza</taxon>
    </lineage>
</organism>
<dbReference type="InterPro" id="IPR050608">
    <property type="entry name" value="NmrA-type/Isoflavone_red_sf"/>
</dbReference>
<keyword evidence="5" id="KW-1185">Reference proteome</keyword>
<dbReference type="PANTHER" id="PTHR43349">
    <property type="entry name" value="PINORESINOL REDUCTASE-RELATED"/>
    <property type="match status" value="1"/>
</dbReference>
<dbReference type="Gene3D" id="3.90.25.10">
    <property type="entry name" value="UDP-galactose 4-epimerase, domain 1"/>
    <property type="match status" value="1"/>
</dbReference>
<evidence type="ECO:0000313" key="4">
    <source>
        <dbReference type="EnsemblPlants" id="OBART01G00440.1"/>
    </source>
</evidence>
<reference evidence="4" key="2">
    <citation type="submission" date="2015-03" db="UniProtKB">
        <authorList>
            <consortium name="EnsemblPlants"/>
        </authorList>
    </citation>
    <scope>IDENTIFICATION</scope>
</reference>
<dbReference type="Pfam" id="PF05368">
    <property type="entry name" value="NmrA"/>
    <property type="match status" value="1"/>
</dbReference>
<name>A0A0D3EIP4_9ORYZ</name>
<dbReference type="InterPro" id="IPR045312">
    <property type="entry name" value="PCBER-like"/>
</dbReference>
<evidence type="ECO:0000256" key="1">
    <source>
        <dbReference type="ARBA" id="ARBA00022857"/>
    </source>
</evidence>
<dbReference type="HOGENOM" id="CLU_060833_0_1_1"/>
<dbReference type="AlphaFoldDB" id="A0A0D3EIP4"/>
<dbReference type="EnsemblPlants" id="OBART01G00440.1">
    <property type="protein sequence ID" value="OBART01G00440.1"/>
    <property type="gene ID" value="OBART01G00440"/>
</dbReference>
<dbReference type="GO" id="GO:0016491">
    <property type="term" value="F:oxidoreductase activity"/>
    <property type="evidence" value="ECO:0007669"/>
    <property type="project" value="UniProtKB-KW"/>
</dbReference>
<dbReference type="Gene3D" id="3.40.50.720">
    <property type="entry name" value="NAD(P)-binding Rossmann-like Domain"/>
    <property type="match status" value="1"/>
</dbReference>
<proteinExistence type="predicted"/>
<dbReference type="SUPFAM" id="SSF51735">
    <property type="entry name" value="NAD(P)-binding Rossmann-fold domains"/>
    <property type="match status" value="1"/>
</dbReference>
<dbReference type="PaxDb" id="65489-OBART01G00440.1"/>
<dbReference type="Proteomes" id="UP000026960">
    <property type="component" value="Chromosome 1"/>
</dbReference>
<dbReference type="PANTHER" id="PTHR43349:SF1">
    <property type="entry name" value="ISOFLAVONE REDUCTASE HOMOLOG IRL"/>
    <property type="match status" value="1"/>
</dbReference>
<keyword evidence="2" id="KW-0560">Oxidoreductase</keyword>
<sequence length="318" mass="34319">MASGGDQTTTKSRILVVGGTGYIGRHVVAASARLGHPTTALVRDLAPSDPAKAQLLHTFRDAGVTLLHGDLHDHASLLRAVRDADVVISAVRATQVPDQTRLIDAIKEAGGGRVRRFIPSEFGMDPGRGASAAVEPVRSMYGSKVGIRRAVEAAGIPHTYVACNYFAGFALPSIGQFMPKAAPVDSVVILGEGHTKVVFVEEGDIGTYTVLAAVDPRAENKTLHIRPPANTMSHDELLSMWEKKTGKKLERVYVPEDAVLTKIKELEYPKNVLVSIAHAAYCRGEMSSPLDDPQDVEATQLYPEIQYTTVDEYLNTLL</sequence>
<dbReference type="eggNOG" id="ENOG502QPMY">
    <property type="taxonomic scope" value="Eukaryota"/>
</dbReference>
<dbReference type="InterPro" id="IPR036291">
    <property type="entry name" value="NAD(P)-bd_dom_sf"/>
</dbReference>
<feature type="domain" description="NmrA-like" evidence="3">
    <location>
        <begin position="10"/>
        <end position="314"/>
    </location>
</feature>
<evidence type="ECO:0000313" key="5">
    <source>
        <dbReference type="Proteomes" id="UP000026960"/>
    </source>
</evidence>
<keyword evidence="1" id="KW-0521">NADP</keyword>
<accession>A0A0D3EIP4</accession>
<reference evidence="4" key="1">
    <citation type="journal article" date="2009" name="Rice">
        <title>De Novo Next Generation Sequencing of Plant Genomes.</title>
        <authorList>
            <person name="Rounsley S."/>
            <person name="Marri P.R."/>
            <person name="Yu Y."/>
            <person name="He R."/>
            <person name="Sisneros N."/>
            <person name="Goicoechea J.L."/>
            <person name="Lee S.J."/>
            <person name="Angelova A."/>
            <person name="Kudrna D."/>
            <person name="Luo M."/>
            <person name="Affourtit J."/>
            <person name="Desany B."/>
            <person name="Knight J."/>
            <person name="Niazi F."/>
            <person name="Egholm M."/>
            <person name="Wing R.A."/>
        </authorList>
    </citation>
    <scope>NUCLEOTIDE SEQUENCE [LARGE SCALE GENOMIC DNA]</scope>
    <source>
        <strain evidence="4">cv. IRGC 105608</strain>
    </source>
</reference>
<dbReference type="Gramene" id="OBART01G00440.1">
    <property type="protein sequence ID" value="OBART01G00440.1"/>
    <property type="gene ID" value="OBART01G00440"/>
</dbReference>
<dbReference type="CDD" id="cd05259">
    <property type="entry name" value="PCBER_SDR_a"/>
    <property type="match status" value="1"/>
</dbReference>
<protein>
    <recommendedName>
        <fullName evidence="3">NmrA-like domain-containing protein</fullName>
    </recommendedName>
</protein>
<evidence type="ECO:0000259" key="3">
    <source>
        <dbReference type="Pfam" id="PF05368"/>
    </source>
</evidence>
<evidence type="ECO:0000256" key="2">
    <source>
        <dbReference type="ARBA" id="ARBA00023002"/>
    </source>
</evidence>
<dbReference type="InterPro" id="IPR008030">
    <property type="entry name" value="NmrA-like"/>
</dbReference>
<dbReference type="STRING" id="65489.A0A0D3EIP4"/>